<dbReference type="AlphaFoldDB" id="A0AAE0VK98"/>
<evidence type="ECO:0000256" key="1">
    <source>
        <dbReference type="SAM" id="MobiDB-lite"/>
    </source>
</evidence>
<evidence type="ECO:0000313" key="3">
    <source>
        <dbReference type="Proteomes" id="UP001195483"/>
    </source>
</evidence>
<reference evidence="2" key="3">
    <citation type="submission" date="2023-05" db="EMBL/GenBank/DDBJ databases">
        <authorList>
            <person name="Smith C.H."/>
        </authorList>
    </citation>
    <scope>NUCLEOTIDE SEQUENCE</scope>
    <source>
        <strain evidence="2">CHS0354</strain>
        <tissue evidence="2">Mantle</tissue>
    </source>
</reference>
<proteinExistence type="predicted"/>
<comment type="caution">
    <text evidence="2">The sequence shown here is derived from an EMBL/GenBank/DDBJ whole genome shotgun (WGS) entry which is preliminary data.</text>
</comment>
<protein>
    <submittedName>
        <fullName evidence="2">Uncharacterized protein</fullName>
    </submittedName>
</protein>
<dbReference type="Proteomes" id="UP001195483">
    <property type="component" value="Unassembled WGS sequence"/>
</dbReference>
<reference evidence="2" key="1">
    <citation type="journal article" date="2021" name="Genome Biol. Evol.">
        <title>A High-Quality Reference Genome for a Parasitic Bivalve with Doubly Uniparental Inheritance (Bivalvia: Unionida).</title>
        <authorList>
            <person name="Smith C.H."/>
        </authorList>
    </citation>
    <scope>NUCLEOTIDE SEQUENCE</scope>
    <source>
        <strain evidence="2">CHS0354</strain>
    </source>
</reference>
<evidence type="ECO:0000313" key="2">
    <source>
        <dbReference type="EMBL" id="KAK3579977.1"/>
    </source>
</evidence>
<feature type="region of interest" description="Disordered" evidence="1">
    <location>
        <begin position="67"/>
        <end position="89"/>
    </location>
</feature>
<sequence>MARLYSPSRPYIKREPAIYPDRCLDSVGEVFDKINQVWYNFDFRRGDEIDAYSLVTKKMQVTSDSYRLFPEGDGSQEASEDINDTNLSSPWGFQGEFKNFNKIDATYSELDPKTTKDPEVFEDPSAAVCPCSIAPVTVSTTTPSPQSPDPKSGTPLYDENILDLSMKRDQPVISGKLYIQCHLRLYWHTEQRQPTNWNVALHPDDNMTRFIALATQGLNDDEPRSEGGPVVVRLHDLEKVR</sequence>
<organism evidence="2 3">
    <name type="scientific">Potamilus streckersoni</name>
    <dbReference type="NCBI Taxonomy" id="2493646"/>
    <lineage>
        <taxon>Eukaryota</taxon>
        <taxon>Metazoa</taxon>
        <taxon>Spiralia</taxon>
        <taxon>Lophotrochozoa</taxon>
        <taxon>Mollusca</taxon>
        <taxon>Bivalvia</taxon>
        <taxon>Autobranchia</taxon>
        <taxon>Heteroconchia</taxon>
        <taxon>Palaeoheterodonta</taxon>
        <taxon>Unionida</taxon>
        <taxon>Unionoidea</taxon>
        <taxon>Unionidae</taxon>
        <taxon>Ambleminae</taxon>
        <taxon>Lampsilini</taxon>
        <taxon>Potamilus</taxon>
    </lineage>
</organism>
<reference evidence="2" key="2">
    <citation type="journal article" date="2021" name="Genome Biol. Evol.">
        <title>Developing a high-quality reference genome for a parasitic bivalve with doubly uniparental inheritance (Bivalvia: Unionida).</title>
        <authorList>
            <person name="Smith C.H."/>
        </authorList>
    </citation>
    <scope>NUCLEOTIDE SEQUENCE</scope>
    <source>
        <strain evidence="2">CHS0354</strain>
        <tissue evidence="2">Mantle</tissue>
    </source>
</reference>
<dbReference type="EMBL" id="JAEAOA010000086">
    <property type="protein sequence ID" value="KAK3579977.1"/>
    <property type="molecule type" value="Genomic_DNA"/>
</dbReference>
<keyword evidence="3" id="KW-1185">Reference proteome</keyword>
<accession>A0AAE0VK98</accession>
<name>A0AAE0VK98_9BIVA</name>
<gene>
    <name evidence="2" type="ORF">CHS0354_000854</name>
</gene>